<feature type="compositionally biased region" description="Low complexity" evidence="2">
    <location>
        <begin position="51"/>
        <end position="60"/>
    </location>
</feature>
<feature type="region of interest" description="Disordered" evidence="2">
    <location>
        <begin position="263"/>
        <end position="352"/>
    </location>
</feature>
<proteinExistence type="predicted"/>
<gene>
    <name evidence="3" type="ORF">PTSG_05959</name>
</gene>
<dbReference type="AlphaFoldDB" id="F2UD99"/>
<feature type="region of interest" description="Disordered" evidence="2">
    <location>
        <begin position="461"/>
        <end position="513"/>
    </location>
</feature>
<dbReference type="KEGG" id="sre:PTSG_05959"/>
<feature type="compositionally biased region" description="Low complexity" evidence="2">
    <location>
        <begin position="304"/>
        <end position="318"/>
    </location>
</feature>
<feature type="compositionally biased region" description="Basic and acidic residues" evidence="2">
    <location>
        <begin position="1"/>
        <end position="10"/>
    </location>
</feature>
<keyword evidence="1" id="KW-0175">Coiled coil</keyword>
<feature type="coiled-coil region" evidence="1">
    <location>
        <begin position="513"/>
        <end position="540"/>
    </location>
</feature>
<organism evidence="4">
    <name type="scientific">Salpingoeca rosetta (strain ATCC 50818 / BSB-021)</name>
    <dbReference type="NCBI Taxonomy" id="946362"/>
    <lineage>
        <taxon>Eukaryota</taxon>
        <taxon>Choanoflagellata</taxon>
        <taxon>Craspedida</taxon>
        <taxon>Salpingoecidae</taxon>
        <taxon>Salpingoeca</taxon>
    </lineage>
</organism>
<evidence type="ECO:0000313" key="3">
    <source>
        <dbReference type="EMBL" id="EGD74594.1"/>
    </source>
</evidence>
<feature type="compositionally biased region" description="Low complexity" evidence="2">
    <location>
        <begin position="28"/>
        <end position="37"/>
    </location>
</feature>
<accession>F2UD99</accession>
<feature type="compositionally biased region" description="Basic and acidic residues" evidence="2">
    <location>
        <begin position="500"/>
        <end position="513"/>
    </location>
</feature>
<evidence type="ECO:0000256" key="1">
    <source>
        <dbReference type="SAM" id="Coils"/>
    </source>
</evidence>
<dbReference type="GeneID" id="16073424"/>
<dbReference type="RefSeq" id="XP_004992851.1">
    <property type="nucleotide sequence ID" value="XM_004992794.1"/>
</dbReference>
<evidence type="ECO:0000313" key="4">
    <source>
        <dbReference type="Proteomes" id="UP000007799"/>
    </source>
</evidence>
<dbReference type="EMBL" id="GL832969">
    <property type="protein sequence ID" value="EGD74594.1"/>
    <property type="molecule type" value="Genomic_DNA"/>
</dbReference>
<reference evidence="3" key="1">
    <citation type="submission" date="2009-08" db="EMBL/GenBank/DDBJ databases">
        <title>Annotation of Salpingoeca rosetta.</title>
        <authorList>
            <consortium name="The Broad Institute Genome Sequencing Platform"/>
            <person name="Russ C."/>
            <person name="Cuomo C."/>
            <person name="Burger G."/>
            <person name="Gray M.W."/>
            <person name="Holland P.W.H."/>
            <person name="King N."/>
            <person name="Lang F.B.F."/>
            <person name="Roger A.J."/>
            <person name="Ruiz-Trillo I."/>
            <person name="Young S.K."/>
            <person name="Zeng Q."/>
            <person name="Gargeya S."/>
            <person name="Alvarado L."/>
            <person name="Berlin A."/>
            <person name="Chapman S.B."/>
            <person name="Chen Z."/>
            <person name="Freedman E."/>
            <person name="Gellesch M."/>
            <person name="Goldberg J."/>
            <person name="Griggs A."/>
            <person name="Gujja S."/>
            <person name="Heilman E."/>
            <person name="Heiman D."/>
            <person name="Howarth C."/>
            <person name="Mehta T."/>
            <person name="Neiman D."/>
            <person name="Pearson M."/>
            <person name="Roberts A."/>
            <person name="Saif S."/>
            <person name="Shea T."/>
            <person name="Shenoy N."/>
            <person name="Sisk P."/>
            <person name="Stolte C."/>
            <person name="Sykes S."/>
            <person name="White J."/>
            <person name="Yandava C."/>
            <person name="Haas B."/>
            <person name="Nusbaum C."/>
            <person name="Birren B."/>
        </authorList>
    </citation>
    <scope>NUCLEOTIDE SEQUENCE [LARGE SCALE GENOMIC DNA]</scope>
    <source>
        <strain evidence="3">ATCC 50818</strain>
    </source>
</reference>
<feature type="compositionally biased region" description="Low complexity" evidence="2">
    <location>
        <begin position="470"/>
        <end position="479"/>
    </location>
</feature>
<feature type="compositionally biased region" description="Basic residues" evidence="2">
    <location>
        <begin position="480"/>
        <end position="499"/>
    </location>
</feature>
<dbReference type="InParanoid" id="F2UD99"/>
<sequence length="562" mass="62386">MAALLDHDASRTLSGSVLPPRHHLPSFRAQATAAQQQPPRPKPQHQRRQQQHLQQPQQQFHYRHQHHQQQHQQQPMQANTNDNLTAVSSIQPAPQVLQRYQNLLTLLRLQQQLLHAPSHSQTTTTNAVTPQARAALLTAIMHGALQNPDDMHGLAWLMNSNTHDQMHAPLFQQPYQPPAHAFHTTHHQTHMSSSGPFSNNSLDDGAVANTLLHNLLGSQTAPDRDVAAATASSFVSPLFGNPETKAQQPSAMSFDGLLSVQQQLRQPKLRHQQQSSPSSPDDGLALGPQAQQQHHQHHQHQHQLQHQYQQPHQQLQQHNPFFPSELSNAQGNTVAPPQHTLPSTTPANDSSNLLLMGLTDLSSNSATNNAFDNEARAMAPPPAASVGAMAEDVRDPSYASSSVTGSSEMAEEDMFNLPDLGADDLLMEDNGVFDISILNQLEQPLDFSTLSRQLLEGSVLTGDADADTEPSMSSSPSSSSRKKKGRKDGQPKKRRRRRRLTETKKRQLRNEQLRRLNIRNAQLKLALKNLRKEVVQFEDQVYTVFSKFGRLPGQTPVPVAEA</sequence>
<feature type="compositionally biased region" description="Polar residues" evidence="2">
    <location>
        <begin position="325"/>
        <end position="352"/>
    </location>
</feature>
<dbReference type="Proteomes" id="UP000007799">
    <property type="component" value="Unassembled WGS sequence"/>
</dbReference>
<keyword evidence="4" id="KW-1185">Reference proteome</keyword>
<feature type="region of interest" description="Disordered" evidence="2">
    <location>
        <begin position="1"/>
        <end position="77"/>
    </location>
</feature>
<evidence type="ECO:0000256" key="2">
    <source>
        <dbReference type="SAM" id="MobiDB-lite"/>
    </source>
</evidence>
<feature type="compositionally biased region" description="Basic residues" evidence="2">
    <location>
        <begin position="294"/>
        <end position="303"/>
    </location>
</feature>
<name>F2UD99_SALR5</name>
<protein>
    <submittedName>
        <fullName evidence="3">Uncharacterized protein</fullName>
    </submittedName>
</protein>